<keyword evidence="1" id="KW-0732">Signal</keyword>
<keyword evidence="3" id="KW-1185">Reference proteome</keyword>
<reference evidence="2 3" key="1">
    <citation type="submission" date="2019-08" db="EMBL/GenBank/DDBJ databases">
        <title>Complete genome sequence of Candidatus Uab amorphum.</title>
        <authorList>
            <person name="Shiratori T."/>
            <person name="Suzuki S."/>
            <person name="Kakizawa Y."/>
            <person name="Ishida K."/>
        </authorList>
    </citation>
    <scope>NUCLEOTIDE SEQUENCE [LARGE SCALE GENOMIC DNA]</scope>
    <source>
        <strain evidence="2 3">SRT547</strain>
    </source>
</reference>
<dbReference type="OrthoDB" id="243895at2"/>
<name>A0A5S9IN99_UABAM</name>
<dbReference type="KEGG" id="uam:UABAM_03401"/>
<gene>
    <name evidence="2" type="ORF">UABAM_03401</name>
</gene>
<dbReference type="Gene3D" id="2.130.10.130">
    <property type="entry name" value="Integrin alpha, N-terminal"/>
    <property type="match status" value="1"/>
</dbReference>
<dbReference type="Pfam" id="PF13517">
    <property type="entry name" value="FG-GAP_3"/>
    <property type="match status" value="1"/>
</dbReference>
<dbReference type="InterPro" id="IPR028994">
    <property type="entry name" value="Integrin_alpha_N"/>
</dbReference>
<evidence type="ECO:0000256" key="1">
    <source>
        <dbReference type="ARBA" id="ARBA00022729"/>
    </source>
</evidence>
<sequence>MQKFIFVVAMVAWIYAQNIHNDYNMFVVDDTPKNPAWVHVADLDNDGHDELVVSVFADSSPLGAGFVSIYKRQDGINKWQKFYLPGSENIAFPNDTTIIDIDGDNDLDIILPSGFLATAPYHSGALRWFENLGQNKWKTHVICKEQKLFYHYVAYEDIDNDGIHDMVTVGEFKGLTGESEAKVQFFKGLGEAKFAQKPTTIMNSCLGSIPTLRDLDNDGDLDIISAQYFAKGASAAWLENKGSGKWEKHIIENGVGPCIQLSIIDNLCHNGQTMAVLSNHVNTHDQPKGPTEGIFMYEVPSDYKNLTKPWSRKLISKGIKSRPSPWGAPQAAPGVFQCGDVTGNHLQDIVVSGDGDSRIFLLEQTQPGHFETKVLMDNMAQAGVAVADLDEDGICEIIVSSYEHNKIVILQRSMEKVIARITNEFRQQGRDIEFISGKVRTIPKMPEKLGNGGVVEYKLLYPGGSKRAGYIKHDLVGGHVYVTTVGFSLEGTYHIWQEVNPTPRPKIEVKSSFFYSPEGGSVKVGNGKVRSHLVAFTTVGKMCKQKIIGGYLFINPIWGSASGHYFIFQEAIEAK</sequence>
<dbReference type="RefSeq" id="WP_151969160.1">
    <property type="nucleotide sequence ID" value="NZ_AP019860.1"/>
</dbReference>
<organism evidence="2 3">
    <name type="scientific">Uabimicrobium amorphum</name>
    <dbReference type="NCBI Taxonomy" id="2596890"/>
    <lineage>
        <taxon>Bacteria</taxon>
        <taxon>Pseudomonadati</taxon>
        <taxon>Planctomycetota</taxon>
        <taxon>Candidatus Uabimicrobiia</taxon>
        <taxon>Candidatus Uabimicrobiales</taxon>
        <taxon>Candidatus Uabimicrobiaceae</taxon>
        <taxon>Candidatus Uabimicrobium</taxon>
    </lineage>
</organism>
<dbReference type="EMBL" id="AP019860">
    <property type="protein sequence ID" value="BBM85038.1"/>
    <property type="molecule type" value="Genomic_DNA"/>
</dbReference>
<dbReference type="AlphaFoldDB" id="A0A5S9IN99"/>
<proteinExistence type="predicted"/>
<accession>A0A5S9IN99</accession>
<dbReference type="PANTHER" id="PTHR44103:SF1">
    <property type="entry name" value="PROPROTEIN CONVERTASE P"/>
    <property type="match status" value="1"/>
</dbReference>
<dbReference type="InterPro" id="IPR013517">
    <property type="entry name" value="FG-GAP"/>
</dbReference>
<evidence type="ECO:0000313" key="2">
    <source>
        <dbReference type="EMBL" id="BBM85038.1"/>
    </source>
</evidence>
<dbReference type="PANTHER" id="PTHR44103">
    <property type="entry name" value="PROPROTEIN CONVERTASE P"/>
    <property type="match status" value="1"/>
</dbReference>
<dbReference type="Proteomes" id="UP000326354">
    <property type="component" value="Chromosome"/>
</dbReference>
<protein>
    <submittedName>
        <fullName evidence="2">Uncharacterized protein</fullName>
    </submittedName>
</protein>
<dbReference type="SUPFAM" id="SSF69318">
    <property type="entry name" value="Integrin alpha N-terminal domain"/>
    <property type="match status" value="1"/>
</dbReference>
<evidence type="ECO:0000313" key="3">
    <source>
        <dbReference type="Proteomes" id="UP000326354"/>
    </source>
</evidence>